<gene>
    <name evidence="1" type="ORF">Slati_2213200</name>
</gene>
<sequence>MSLPLGSPAIMDGPPTTCGLESTTDLFPSLPPTLPKDRFAATRGEREFETTGVEPAVGVVACSKRPVQGPAAVEVASPAAGGSRFRLLWRSLFWNKHMNCRCRGSQHGRAFRSSMAQTLTSCTFRREPLILHIHLARDLPPIIPRDHNHNMLRKFR</sequence>
<dbReference type="AlphaFoldDB" id="A0AAW2WTX1"/>
<dbReference type="EMBL" id="JACGWN010000007">
    <property type="protein sequence ID" value="KAL0444905.1"/>
    <property type="molecule type" value="Genomic_DNA"/>
</dbReference>
<reference evidence="1" key="1">
    <citation type="submission" date="2020-06" db="EMBL/GenBank/DDBJ databases">
        <authorList>
            <person name="Li T."/>
            <person name="Hu X."/>
            <person name="Zhang T."/>
            <person name="Song X."/>
            <person name="Zhang H."/>
            <person name="Dai N."/>
            <person name="Sheng W."/>
            <person name="Hou X."/>
            <person name="Wei L."/>
        </authorList>
    </citation>
    <scope>NUCLEOTIDE SEQUENCE</scope>
    <source>
        <strain evidence="1">KEN1</strain>
        <tissue evidence="1">Leaf</tissue>
    </source>
</reference>
<evidence type="ECO:0000313" key="1">
    <source>
        <dbReference type="EMBL" id="KAL0444905.1"/>
    </source>
</evidence>
<protein>
    <submittedName>
        <fullName evidence="1">Uncharacterized protein</fullName>
    </submittedName>
</protein>
<reference evidence="1" key="2">
    <citation type="journal article" date="2024" name="Plant">
        <title>Genomic evolution and insights into agronomic trait innovations of Sesamum species.</title>
        <authorList>
            <person name="Miao H."/>
            <person name="Wang L."/>
            <person name="Qu L."/>
            <person name="Liu H."/>
            <person name="Sun Y."/>
            <person name="Le M."/>
            <person name="Wang Q."/>
            <person name="Wei S."/>
            <person name="Zheng Y."/>
            <person name="Lin W."/>
            <person name="Duan Y."/>
            <person name="Cao H."/>
            <person name="Xiong S."/>
            <person name="Wang X."/>
            <person name="Wei L."/>
            <person name="Li C."/>
            <person name="Ma Q."/>
            <person name="Ju M."/>
            <person name="Zhao R."/>
            <person name="Li G."/>
            <person name="Mu C."/>
            <person name="Tian Q."/>
            <person name="Mei H."/>
            <person name="Zhang T."/>
            <person name="Gao T."/>
            <person name="Zhang H."/>
        </authorList>
    </citation>
    <scope>NUCLEOTIDE SEQUENCE</scope>
    <source>
        <strain evidence="1">KEN1</strain>
    </source>
</reference>
<proteinExistence type="predicted"/>
<name>A0AAW2WTX1_9LAMI</name>
<accession>A0AAW2WTX1</accession>
<organism evidence="1">
    <name type="scientific">Sesamum latifolium</name>
    <dbReference type="NCBI Taxonomy" id="2727402"/>
    <lineage>
        <taxon>Eukaryota</taxon>
        <taxon>Viridiplantae</taxon>
        <taxon>Streptophyta</taxon>
        <taxon>Embryophyta</taxon>
        <taxon>Tracheophyta</taxon>
        <taxon>Spermatophyta</taxon>
        <taxon>Magnoliopsida</taxon>
        <taxon>eudicotyledons</taxon>
        <taxon>Gunneridae</taxon>
        <taxon>Pentapetalae</taxon>
        <taxon>asterids</taxon>
        <taxon>lamiids</taxon>
        <taxon>Lamiales</taxon>
        <taxon>Pedaliaceae</taxon>
        <taxon>Sesamum</taxon>
    </lineage>
</organism>
<comment type="caution">
    <text evidence="1">The sequence shown here is derived from an EMBL/GenBank/DDBJ whole genome shotgun (WGS) entry which is preliminary data.</text>
</comment>